<organism evidence="2 3">
    <name type="scientific">Magallana gigas</name>
    <name type="common">Pacific oyster</name>
    <name type="synonym">Crassostrea gigas</name>
    <dbReference type="NCBI Taxonomy" id="29159"/>
    <lineage>
        <taxon>Eukaryota</taxon>
        <taxon>Metazoa</taxon>
        <taxon>Spiralia</taxon>
        <taxon>Lophotrochozoa</taxon>
        <taxon>Mollusca</taxon>
        <taxon>Bivalvia</taxon>
        <taxon>Autobranchia</taxon>
        <taxon>Pteriomorphia</taxon>
        <taxon>Ostreida</taxon>
        <taxon>Ostreoidea</taxon>
        <taxon>Ostreidae</taxon>
        <taxon>Magallana</taxon>
    </lineage>
</organism>
<evidence type="ECO:0000256" key="1">
    <source>
        <dbReference type="SAM" id="MobiDB-lite"/>
    </source>
</evidence>
<evidence type="ECO:0000313" key="2">
    <source>
        <dbReference type="EnsemblMetazoa" id="G4651.19:cds"/>
    </source>
</evidence>
<feature type="region of interest" description="Disordered" evidence="1">
    <location>
        <begin position="1"/>
        <end position="89"/>
    </location>
</feature>
<accession>A0A8W8N7F1</accession>
<feature type="compositionally biased region" description="Basic and acidic residues" evidence="1">
    <location>
        <begin position="18"/>
        <end position="32"/>
    </location>
</feature>
<evidence type="ECO:0000313" key="3">
    <source>
        <dbReference type="Proteomes" id="UP000005408"/>
    </source>
</evidence>
<dbReference type="AlphaFoldDB" id="A0A8W8N7F1"/>
<keyword evidence="3" id="KW-1185">Reference proteome</keyword>
<proteinExistence type="predicted"/>
<feature type="compositionally biased region" description="Polar residues" evidence="1">
    <location>
        <begin position="1"/>
        <end position="17"/>
    </location>
</feature>
<protein>
    <submittedName>
        <fullName evidence="2">Uncharacterized protein</fullName>
    </submittedName>
</protein>
<dbReference type="Proteomes" id="UP000005408">
    <property type="component" value="Unassembled WGS sequence"/>
</dbReference>
<reference evidence="2" key="1">
    <citation type="submission" date="2022-08" db="UniProtKB">
        <authorList>
            <consortium name="EnsemblMetazoa"/>
        </authorList>
    </citation>
    <scope>IDENTIFICATION</scope>
    <source>
        <strain evidence="2">05x7-T-G4-1.051#20</strain>
    </source>
</reference>
<dbReference type="EnsemblMetazoa" id="G4651.19">
    <property type="protein sequence ID" value="G4651.19:cds"/>
    <property type="gene ID" value="G4651"/>
</dbReference>
<sequence>MFSTYHTHKASTFQEKQQQIRERAKLENWPPKDDDDEEDLKQREEQSESKLFLSVDEKMKTEEEKEGMEQPGADHASSPSPFPEEIGNPAGCVRRTLALVESLS</sequence>
<name>A0A8W8N7F1_MAGGI</name>